<evidence type="ECO:0000313" key="2">
    <source>
        <dbReference type="EMBL" id="SDY00842.1"/>
    </source>
</evidence>
<protein>
    <submittedName>
        <fullName evidence="2">Uncharacterized protein</fullName>
    </submittedName>
</protein>
<sequence>MSPRLQTAKPKLALWMLVAVADVVLLVASVGLATLLLAIAGVATVAVAAAGAFLLLRRGVPERRVPARVVVPASTRRRM</sequence>
<dbReference type="EMBL" id="FNPH01000001">
    <property type="protein sequence ID" value="SDY00842.1"/>
    <property type="molecule type" value="Genomic_DNA"/>
</dbReference>
<proteinExistence type="predicted"/>
<keyword evidence="1" id="KW-1133">Transmembrane helix</keyword>
<feature type="transmembrane region" description="Helical" evidence="1">
    <location>
        <begin position="36"/>
        <end position="56"/>
    </location>
</feature>
<dbReference type="STRING" id="405436.SAMN05444365_101358"/>
<dbReference type="AlphaFoldDB" id="A0A1H3GBX2"/>
<organism evidence="2 3">
    <name type="scientific">Micromonospora pattaloongensis</name>
    <dbReference type="NCBI Taxonomy" id="405436"/>
    <lineage>
        <taxon>Bacteria</taxon>
        <taxon>Bacillati</taxon>
        <taxon>Actinomycetota</taxon>
        <taxon>Actinomycetes</taxon>
        <taxon>Micromonosporales</taxon>
        <taxon>Micromonosporaceae</taxon>
        <taxon>Micromonospora</taxon>
    </lineage>
</organism>
<evidence type="ECO:0000256" key="1">
    <source>
        <dbReference type="SAM" id="Phobius"/>
    </source>
</evidence>
<evidence type="ECO:0000313" key="3">
    <source>
        <dbReference type="Proteomes" id="UP000242415"/>
    </source>
</evidence>
<dbReference type="RefSeq" id="WP_245736272.1">
    <property type="nucleotide sequence ID" value="NZ_FNPH01000001.1"/>
</dbReference>
<gene>
    <name evidence="2" type="ORF">SAMN05444365_101358</name>
</gene>
<keyword evidence="1" id="KW-0472">Membrane</keyword>
<accession>A0A1H3GBX2</accession>
<keyword evidence="3" id="KW-1185">Reference proteome</keyword>
<dbReference type="Proteomes" id="UP000242415">
    <property type="component" value="Unassembled WGS sequence"/>
</dbReference>
<keyword evidence="1" id="KW-0812">Transmembrane</keyword>
<name>A0A1H3GBX2_9ACTN</name>
<reference evidence="3" key="1">
    <citation type="submission" date="2016-10" db="EMBL/GenBank/DDBJ databases">
        <authorList>
            <person name="Varghese N."/>
            <person name="Submissions S."/>
        </authorList>
    </citation>
    <scope>NUCLEOTIDE SEQUENCE [LARGE SCALE GENOMIC DNA]</scope>
    <source>
        <strain evidence="3">DSM 45245</strain>
    </source>
</reference>
<feature type="transmembrane region" description="Helical" evidence="1">
    <location>
        <begin position="12"/>
        <end position="30"/>
    </location>
</feature>